<dbReference type="Gene3D" id="3.40.228.10">
    <property type="entry name" value="Dimethylsulfoxide Reductase, domain 2"/>
    <property type="match status" value="1"/>
</dbReference>
<dbReference type="GO" id="GO:0051536">
    <property type="term" value="F:iron-sulfur cluster binding"/>
    <property type="evidence" value="ECO:0007669"/>
    <property type="project" value="UniProtKB-KW"/>
</dbReference>
<keyword evidence="2" id="KW-0408">Iron</keyword>
<keyword evidence="1" id="KW-0479">Metal-binding</keyword>
<keyword evidence="3" id="KW-0411">Iron-sulfur</keyword>
<feature type="non-terminal residue" evidence="5">
    <location>
        <position position="191"/>
    </location>
</feature>
<dbReference type="GO" id="GO:0046872">
    <property type="term" value="F:metal ion binding"/>
    <property type="evidence" value="ECO:0007669"/>
    <property type="project" value="UniProtKB-KW"/>
</dbReference>
<dbReference type="Pfam" id="PF04879">
    <property type="entry name" value="Molybdop_Fe4S4"/>
    <property type="match status" value="1"/>
</dbReference>
<proteinExistence type="predicted"/>
<dbReference type="SUPFAM" id="SSF53706">
    <property type="entry name" value="Formate dehydrogenase/DMSO reductase, domains 1-3"/>
    <property type="match status" value="1"/>
</dbReference>
<accession>A0A382LXE2</accession>
<dbReference type="InterPro" id="IPR006656">
    <property type="entry name" value="Mopterin_OxRdtase"/>
</dbReference>
<name>A0A382LXE2_9ZZZZ</name>
<evidence type="ECO:0000256" key="3">
    <source>
        <dbReference type="ARBA" id="ARBA00023014"/>
    </source>
</evidence>
<dbReference type="GO" id="GO:0016491">
    <property type="term" value="F:oxidoreductase activity"/>
    <property type="evidence" value="ECO:0007669"/>
    <property type="project" value="InterPro"/>
</dbReference>
<dbReference type="InterPro" id="IPR050612">
    <property type="entry name" value="Prok_Mopterin_Oxidored"/>
</dbReference>
<dbReference type="SMART" id="SM00926">
    <property type="entry name" value="Molybdop_Fe4S4"/>
    <property type="match status" value="1"/>
</dbReference>
<dbReference type="Pfam" id="PF00384">
    <property type="entry name" value="Molybdopterin"/>
    <property type="match status" value="1"/>
</dbReference>
<dbReference type="AlphaFoldDB" id="A0A382LXE2"/>
<dbReference type="InterPro" id="IPR006963">
    <property type="entry name" value="Mopterin_OxRdtase_4Fe-4S_dom"/>
</dbReference>
<dbReference type="Gene3D" id="3.40.50.740">
    <property type="match status" value="1"/>
</dbReference>
<dbReference type="Gene3D" id="2.20.25.90">
    <property type="entry name" value="ADC-like domains"/>
    <property type="match status" value="1"/>
</dbReference>
<protein>
    <recommendedName>
        <fullName evidence="4">4Fe-4S Mo/W bis-MGD-type domain-containing protein</fullName>
    </recommendedName>
</protein>
<dbReference type="PANTHER" id="PTHR43742">
    <property type="entry name" value="TRIMETHYLAMINE-N-OXIDE REDUCTASE"/>
    <property type="match status" value="1"/>
</dbReference>
<gene>
    <name evidence="5" type="ORF">METZ01_LOCUS294273</name>
</gene>
<feature type="domain" description="4Fe-4S Mo/W bis-MGD-type" evidence="4">
    <location>
        <begin position="2"/>
        <end position="59"/>
    </location>
</feature>
<evidence type="ECO:0000256" key="2">
    <source>
        <dbReference type="ARBA" id="ARBA00023004"/>
    </source>
</evidence>
<evidence type="ECO:0000259" key="4">
    <source>
        <dbReference type="PROSITE" id="PS51669"/>
    </source>
</evidence>
<dbReference type="PROSITE" id="PS51669">
    <property type="entry name" value="4FE4S_MOW_BIS_MGD"/>
    <property type="match status" value="1"/>
</dbReference>
<sequence length="191" mass="20719">MAQQLASVCPLDCPDTCSLNVTVEDGHIIKVRGSEANPLTKSAICSKVSQLYPEFVHGSNRLTQPLRRIGVKGEGTFEPISWEEALSIIHDRFQSAIAQYGRETIIPLNYAGPHGMLAGGSMDLRFFHNLGATVLSRRPLCGGIRSEAWAGTFGAIAGVQMTDLESSDLIVVWGNNVSYSNLHLAPVLQRL</sequence>
<evidence type="ECO:0000313" key="5">
    <source>
        <dbReference type="EMBL" id="SVC41419.1"/>
    </source>
</evidence>
<organism evidence="5">
    <name type="scientific">marine metagenome</name>
    <dbReference type="NCBI Taxonomy" id="408172"/>
    <lineage>
        <taxon>unclassified sequences</taxon>
        <taxon>metagenomes</taxon>
        <taxon>ecological metagenomes</taxon>
    </lineage>
</organism>
<evidence type="ECO:0000256" key="1">
    <source>
        <dbReference type="ARBA" id="ARBA00022723"/>
    </source>
</evidence>
<reference evidence="5" key="1">
    <citation type="submission" date="2018-05" db="EMBL/GenBank/DDBJ databases">
        <authorList>
            <person name="Lanie J.A."/>
            <person name="Ng W.-L."/>
            <person name="Kazmierczak K.M."/>
            <person name="Andrzejewski T.M."/>
            <person name="Davidsen T.M."/>
            <person name="Wayne K.J."/>
            <person name="Tettelin H."/>
            <person name="Glass J.I."/>
            <person name="Rusch D."/>
            <person name="Podicherti R."/>
            <person name="Tsui H.-C.T."/>
            <person name="Winkler M.E."/>
        </authorList>
    </citation>
    <scope>NUCLEOTIDE SEQUENCE</scope>
</reference>
<dbReference type="EMBL" id="UINC01089927">
    <property type="protein sequence ID" value="SVC41419.1"/>
    <property type="molecule type" value="Genomic_DNA"/>
</dbReference>
<dbReference type="PANTHER" id="PTHR43742:SF6">
    <property type="entry name" value="OXIDOREDUCTASE YYAE-RELATED"/>
    <property type="match status" value="1"/>
</dbReference>